<evidence type="ECO:0000256" key="8">
    <source>
        <dbReference type="ARBA" id="ARBA00022989"/>
    </source>
</evidence>
<feature type="domain" description="Cation/H+ exchanger transmembrane" evidence="13">
    <location>
        <begin position="100"/>
        <end position="253"/>
    </location>
</feature>
<dbReference type="InterPro" id="IPR038770">
    <property type="entry name" value="Na+/solute_symporter_sf"/>
</dbReference>
<dbReference type="GO" id="GO:0016020">
    <property type="term" value="C:membrane"/>
    <property type="evidence" value="ECO:0007669"/>
    <property type="project" value="UniProtKB-SubCell"/>
</dbReference>
<gene>
    <name evidence="16" type="primary">CHX28</name>
    <name evidence="16" type="ORF">KSP39_PZI019762</name>
</gene>
<feature type="domain" description="Cation/H(+) antiporter central" evidence="14">
    <location>
        <begin position="324"/>
        <end position="457"/>
    </location>
</feature>
<feature type="domain" description="Cation/H(+) antiporter C-terminal" evidence="15">
    <location>
        <begin position="468"/>
        <end position="628"/>
    </location>
</feature>
<feature type="transmembrane region" description="Helical" evidence="12">
    <location>
        <begin position="16"/>
        <end position="35"/>
    </location>
</feature>
<dbReference type="Gene3D" id="1.20.1530.20">
    <property type="match status" value="1"/>
</dbReference>
<protein>
    <submittedName>
        <fullName evidence="16">Cation/H(+) antiporter 28</fullName>
    </submittedName>
</protein>
<dbReference type="Pfam" id="PF23256">
    <property type="entry name" value="CHX17_2nd"/>
    <property type="match status" value="1"/>
</dbReference>
<sequence>MDPRTIIQFSGPATKLAYAGIISTVGITLLCYAVIHYSKLDLDVINSYHALFGLAIGLASTSSPILTRLITELKIGKSEIGRLAVHTGLANDMICTSIMCIINPLIDVINSRNPEGKPIHGIDLLIVSSISFLLCFGSVLLGFDANFNAFIVGLCLPRQGRISNFLISRINFAVTTFILPLYVVLVGFSTDYREWAEDHNHIVYKLLILGSIGVVGKLTGTVAYSIRYGLQWPEAMALGMLLNVKGYVIVVVTVGTIIPTPLVVAFIVRRARVREYERPMGLQWCNTGGEMRILVGLHGPRDVPLAINVMESMRGQADGFSSGLLAYMVEMVEMTDKAAASLVHRDGMDAITVTDEEIVEWREQIGSALEVYMEEIGDGVRIRRILAVSSFDDMHEDICRSAQDCMAALVVLPFHRRLRVDGEMDTGHRGYRVVNQKVLQLAPCSVAILVDRGLGRAGSQLSLSSATLSVCVVFIGGADDREALAYASKVVHHPGMRLMIVRFLPDAAASGKVTGPGRRVLTAVGKQEMEQKADDEYFTGFYERYVAGGNGVGYMEKHVGSGAETVAVLRTLEGRYELFIVGRGRDRDSVLTAGMNEWAECPELGPIGDILAASDFSVTASVLVIQQHDALRKFDVIDEEFLPL</sequence>
<dbReference type="EMBL" id="JBBWWQ010000017">
    <property type="protein sequence ID" value="KAK8923720.1"/>
    <property type="molecule type" value="Genomic_DNA"/>
</dbReference>
<comment type="caution">
    <text evidence="16">The sequence shown here is derived from an EMBL/GenBank/DDBJ whole genome shotgun (WGS) entry which is preliminary data.</text>
</comment>
<evidence type="ECO:0000256" key="11">
    <source>
        <dbReference type="ARBA" id="ARBA00038341"/>
    </source>
</evidence>
<evidence type="ECO:0000256" key="9">
    <source>
        <dbReference type="ARBA" id="ARBA00023065"/>
    </source>
</evidence>
<dbReference type="Pfam" id="PF00999">
    <property type="entry name" value="Na_H_Exchanger"/>
    <property type="match status" value="1"/>
</dbReference>
<accession>A0AAP0B1M0</accession>
<comment type="similarity">
    <text evidence="11">Belongs to the monovalent cation:proton antiporter 2 (CPA2) transporter (TC 2.A.37) family. CHX (TC 2.A.37.4) subfamily.</text>
</comment>
<evidence type="ECO:0000259" key="13">
    <source>
        <dbReference type="Pfam" id="PF00999"/>
    </source>
</evidence>
<dbReference type="InterPro" id="IPR050794">
    <property type="entry name" value="CPA2_transporter"/>
</dbReference>
<evidence type="ECO:0000256" key="1">
    <source>
        <dbReference type="ARBA" id="ARBA00003198"/>
    </source>
</evidence>
<keyword evidence="10 12" id="KW-0472">Membrane</keyword>
<dbReference type="InterPro" id="IPR057291">
    <property type="entry name" value="CHX17_2nd"/>
</dbReference>
<dbReference type="InterPro" id="IPR057290">
    <property type="entry name" value="CHX17_C"/>
</dbReference>
<evidence type="ECO:0000256" key="4">
    <source>
        <dbReference type="ARBA" id="ARBA00022448"/>
    </source>
</evidence>
<dbReference type="Pfam" id="PF23259">
    <property type="entry name" value="CHX17_C"/>
    <property type="match status" value="1"/>
</dbReference>
<keyword evidence="5" id="KW-0633">Potassium transport</keyword>
<evidence type="ECO:0000259" key="14">
    <source>
        <dbReference type="Pfam" id="PF23256"/>
    </source>
</evidence>
<dbReference type="Gene3D" id="3.40.50.12370">
    <property type="match status" value="1"/>
</dbReference>
<dbReference type="Proteomes" id="UP001418222">
    <property type="component" value="Unassembled WGS sequence"/>
</dbReference>
<dbReference type="PANTHER" id="PTHR32468">
    <property type="entry name" value="CATION/H + ANTIPORTER"/>
    <property type="match status" value="1"/>
</dbReference>
<dbReference type="PANTHER" id="PTHR32468:SF145">
    <property type="entry name" value="CATION_H(+) ANTIPORTER 28"/>
    <property type="match status" value="1"/>
</dbReference>
<keyword evidence="7" id="KW-0630">Potassium</keyword>
<organism evidence="16 17">
    <name type="scientific">Platanthera zijinensis</name>
    <dbReference type="NCBI Taxonomy" id="2320716"/>
    <lineage>
        <taxon>Eukaryota</taxon>
        <taxon>Viridiplantae</taxon>
        <taxon>Streptophyta</taxon>
        <taxon>Embryophyta</taxon>
        <taxon>Tracheophyta</taxon>
        <taxon>Spermatophyta</taxon>
        <taxon>Magnoliopsida</taxon>
        <taxon>Liliopsida</taxon>
        <taxon>Asparagales</taxon>
        <taxon>Orchidaceae</taxon>
        <taxon>Orchidoideae</taxon>
        <taxon>Orchideae</taxon>
        <taxon>Orchidinae</taxon>
        <taxon>Platanthera</taxon>
    </lineage>
</organism>
<keyword evidence="6 12" id="KW-0812">Transmembrane</keyword>
<comment type="function">
    <text evidence="1">May function as sodium-coupled metabolite transporter across the chloroplast envelope.</text>
</comment>
<evidence type="ECO:0000313" key="16">
    <source>
        <dbReference type="EMBL" id="KAK8923720.1"/>
    </source>
</evidence>
<dbReference type="GO" id="GO:0012505">
    <property type="term" value="C:endomembrane system"/>
    <property type="evidence" value="ECO:0007669"/>
    <property type="project" value="TreeGrafter"/>
</dbReference>
<feature type="transmembrane region" description="Helical" evidence="12">
    <location>
        <begin position="47"/>
        <end position="67"/>
    </location>
</feature>
<dbReference type="GO" id="GO:0015297">
    <property type="term" value="F:antiporter activity"/>
    <property type="evidence" value="ECO:0007669"/>
    <property type="project" value="InterPro"/>
</dbReference>
<dbReference type="AlphaFoldDB" id="A0AAP0B1M0"/>
<proteinExistence type="inferred from homology"/>
<dbReference type="InterPro" id="IPR006153">
    <property type="entry name" value="Cation/H_exchanger_TM"/>
</dbReference>
<evidence type="ECO:0000313" key="17">
    <source>
        <dbReference type="Proteomes" id="UP001418222"/>
    </source>
</evidence>
<keyword evidence="9" id="KW-0406">Ion transport</keyword>
<feature type="transmembrane region" description="Helical" evidence="12">
    <location>
        <begin position="246"/>
        <end position="268"/>
    </location>
</feature>
<evidence type="ECO:0000256" key="7">
    <source>
        <dbReference type="ARBA" id="ARBA00022958"/>
    </source>
</evidence>
<feature type="transmembrane region" description="Helical" evidence="12">
    <location>
        <begin position="170"/>
        <end position="190"/>
    </location>
</feature>
<keyword evidence="8 12" id="KW-1133">Transmembrane helix</keyword>
<evidence type="ECO:0000256" key="5">
    <source>
        <dbReference type="ARBA" id="ARBA00022538"/>
    </source>
</evidence>
<dbReference type="GO" id="GO:0006885">
    <property type="term" value="P:regulation of pH"/>
    <property type="evidence" value="ECO:0007669"/>
    <property type="project" value="TreeGrafter"/>
</dbReference>
<dbReference type="GO" id="GO:1902600">
    <property type="term" value="P:proton transmembrane transport"/>
    <property type="evidence" value="ECO:0007669"/>
    <property type="project" value="InterPro"/>
</dbReference>
<feature type="transmembrane region" description="Helical" evidence="12">
    <location>
        <begin position="122"/>
        <end position="143"/>
    </location>
</feature>
<evidence type="ECO:0000256" key="12">
    <source>
        <dbReference type="SAM" id="Phobius"/>
    </source>
</evidence>
<dbReference type="GO" id="GO:0006813">
    <property type="term" value="P:potassium ion transport"/>
    <property type="evidence" value="ECO:0007669"/>
    <property type="project" value="UniProtKB-KW"/>
</dbReference>
<evidence type="ECO:0000256" key="6">
    <source>
        <dbReference type="ARBA" id="ARBA00022692"/>
    </source>
</evidence>
<reference evidence="16 17" key="1">
    <citation type="journal article" date="2022" name="Nat. Plants">
        <title>Genomes of leafy and leafless Platanthera orchids illuminate the evolution of mycoheterotrophy.</title>
        <authorList>
            <person name="Li M.H."/>
            <person name="Liu K.W."/>
            <person name="Li Z."/>
            <person name="Lu H.C."/>
            <person name="Ye Q.L."/>
            <person name="Zhang D."/>
            <person name="Wang J.Y."/>
            <person name="Li Y.F."/>
            <person name="Zhong Z.M."/>
            <person name="Liu X."/>
            <person name="Yu X."/>
            <person name="Liu D.K."/>
            <person name="Tu X.D."/>
            <person name="Liu B."/>
            <person name="Hao Y."/>
            <person name="Liao X.Y."/>
            <person name="Jiang Y.T."/>
            <person name="Sun W.H."/>
            <person name="Chen J."/>
            <person name="Chen Y.Q."/>
            <person name="Ai Y."/>
            <person name="Zhai J.W."/>
            <person name="Wu S.S."/>
            <person name="Zhou Z."/>
            <person name="Hsiao Y.Y."/>
            <person name="Wu W.L."/>
            <person name="Chen Y.Y."/>
            <person name="Lin Y.F."/>
            <person name="Hsu J.L."/>
            <person name="Li C.Y."/>
            <person name="Wang Z.W."/>
            <person name="Zhao X."/>
            <person name="Zhong W.Y."/>
            <person name="Ma X.K."/>
            <person name="Ma L."/>
            <person name="Huang J."/>
            <person name="Chen G.Z."/>
            <person name="Huang M.Z."/>
            <person name="Huang L."/>
            <person name="Peng D.H."/>
            <person name="Luo Y.B."/>
            <person name="Zou S.Q."/>
            <person name="Chen S.P."/>
            <person name="Lan S."/>
            <person name="Tsai W.C."/>
            <person name="Van de Peer Y."/>
            <person name="Liu Z.J."/>
        </authorList>
    </citation>
    <scope>NUCLEOTIDE SEQUENCE [LARGE SCALE GENOMIC DNA]</scope>
    <source>
        <strain evidence="16">Lor287</strain>
    </source>
</reference>
<evidence type="ECO:0000256" key="3">
    <source>
        <dbReference type="ARBA" id="ARBA00004141"/>
    </source>
</evidence>
<dbReference type="GO" id="GO:0009941">
    <property type="term" value="C:chloroplast envelope"/>
    <property type="evidence" value="ECO:0007669"/>
    <property type="project" value="UniProtKB-SubCell"/>
</dbReference>
<feature type="transmembrane region" description="Helical" evidence="12">
    <location>
        <begin position="202"/>
        <end position="226"/>
    </location>
</feature>
<name>A0AAP0B1M0_9ASPA</name>
<comment type="subcellular location">
    <subcellularLocation>
        <location evidence="3">Membrane</location>
        <topology evidence="3">Multi-pass membrane protein</topology>
    </subcellularLocation>
    <subcellularLocation>
        <location evidence="2">Plastid</location>
        <location evidence="2">Chloroplast envelope</location>
    </subcellularLocation>
</comment>
<keyword evidence="17" id="KW-1185">Reference proteome</keyword>
<keyword evidence="4" id="KW-0813">Transport</keyword>
<evidence type="ECO:0000256" key="2">
    <source>
        <dbReference type="ARBA" id="ARBA00004119"/>
    </source>
</evidence>
<evidence type="ECO:0000259" key="15">
    <source>
        <dbReference type="Pfam" id="PF23259"/>
    </source>
</evidence>
<evidence type="ECO:0000256" key="10">
    <source>
        <dbReference type="ARBA" id="ARBA00023136"/>
    </source>
</evidence>